<feature type="chain" id="PRO_5047057395" evidence="1">
    <location>
        <begin position="22"/>
        <end position="352"/>
    </location>
</feature>
<keyword evidence="3" id="KW-1185">Reference proteome</keyword>
<accession>A0ABS4T8Y4</accession>
<feature type="signal peptide" evidence="1">
    <location>
        <begin position="1"/>
        <end position="21"/>
    </location>
</feature>
<dbReference type="SUPFAM" id="SSF53474">
    <property type="entry name" value="alpha/beta-Hydrolases"/>
    <property type="match status" value="1"/>
</dbReference>
<evidence type="ECO:0000256" key="1">
    <source>
        <dbReference type="SAM" id="SignalP"/>
    </source>
</evidence>
<protein>
    <submittedName>
        <fullName evidence="2">Pimeloyl-ACP methyl ester carboxylesterase</fullName>
    </submittedName>
</protein>
<evidence type="ECO:0000313" key="3">
    <source>
        <dbReference type="Proteomes" id="UP001519332"/>
    </source>
</evidence>
<comment type="caution">
    <text evidence="2">The sequence shown here is derived from an EMBL/GenBank/DDBJ whole genome shotgun (WGS) entry which is preliminary data.</text>
</comment>
<organism evidence="2 3">
    <name type="scientific">Kibdelosporangium banguiense</name>
    <dbReference type="NCBI Taxonomy" id="1365924"/>
    <lineage>
        <taxon>Bacteria</taxon>
        <taxon>Bacillati</taxon>
        <taxon>Actinomycetota</taxon>
        <taxon>Actinomycetes</taxon>
        <taxon>Pseudonocardiales</taxon>
        <taxon>Pseudonocardiaceae</taxon>
        <taxon>Kibdelosporangium</taxon>
    </lineage>
</organism>
<sequence>MIANVVVALAAVVSTAAGVTAALPSSAAAVGQGAGGHHGSAAWLPARDEQVSFVVEGTTTYGTLHVPARRRGERLAAALLLPGSGPTDRDGNQPPALTPNTLRDLAGVLDRDRVVTLRFDKYATGLTGLGAWAGRVQEIDYPAFVRQAEAAGDYLRRRAEVAWSRVAVVGHSEGAMTALVLAANAPFYRRAAALVMLQPQAMRFLDVLAMQLHDQVKQLVAAGGLSEKEGDTVDRAIDVAVADLRGGRPVDTSAMPTPFATFFQSLAGPNRRFVTSDDAVNPPDVARRLPPMPVLLTCGTLDTQVPCHTADQLTSVVGQRHRVVLPGVGHTMKTADGTLSPELIRQLSLLRW</sequence>
<dbReference type="InterPro" id="IPR053145">
    <property type="entry name" value="AB_hydrolase_Est10"/>
</dbReference>
<keyword evidence="1" id="KW-0732">Signal</keyword>
<dbReference type="PANTHER" id="PTHR43265:SF1">
    <property type="entry name" value="ESTERASE ESTD"/>
    <property type="match status" value="1"/>
</dbReference>
<dbReference type="EMBL" id="JAGINW010000001">
    <property type="protein sequence ID" value="MBP2320394.1"/>
    <property type="molecule type" value="Genomic_DNA"/>
</dbReference>
<dbReference type="PANTHER" id="PTHR43265">
    <property type="entry name" value="ESTERASE ESTD"/>
    <property type="match status" value="1"/>
</dbReference>
<dbReference type="Gene3D" id="3.40.50.1820">
    <property type="entry name" value="alpha/beta hydrolase"/>
    <property type="match status" value="1"/>
</dbReference>
<proteinExistence type="predicted"/>
<reference evidence="2 3" key="1">
    <citation type="submission" date="2021-03" db="EMBL/GenBank/DDBJ databases">
        <title>Sequencing the genomes of 1000 actinobacteria strains.</title>
        <authorList>
            <person name="Klenk H.-P."/>
        </authorList>
    </citation>
    <scope>NUCLEOTIDE SEQUENCE [LARGE SCALE GENOMIC DNA]</scope>
    <source>
        <strain evidence="2 3">DSM 46670</strain>
    </source>
</reference>
<dbReference type="RefSeq" id="WP_209634457.1">
    <property type="nucleotide sequence ID" value="NZ_JAGINW010000001.1"/>
</dbReference>
<evidence type="ECO:0000313" key="2">
    <source>
        <dbReference type="EMBL" id="MBP2320394.1"/>
    </source>
</evidence>
<dbReference type="Proteomes" id="UP001519332">
    <property type="component" value="Unassembled WGS sequence"/>
</dbReference>
<name>A0ABS4T8Y4_9PSEU</name>
<dbReference type="InterPro" id="IPR029058">
    <property type="entry name" value="AB_hydrolase_fold"/>
</dbReference>
<gene>
    <name evidence="2" type="ORF">JOF56_000779</name>
</gene>